<evidence type="ECO:0000313" key="4">
    <source>
        <dbReference type="EMBL" id="ARU55063.1"/>
    </source>
</evidence>
<dbReference type="AlphaFoldDB" id="A0A1Y0I6N6"/>
<dbReference type="InterPro" id="IPR021834">
    <property type="entry name" value="DUF3426"/>
</dbReference>
<reference evidence="4 5" key="1">
    <citation type="submission" date="2017-05" db="EMBL/GenBank/DDBJ databases">
        <title>Genomic insights into alkan degradation activity of Oleiphilus messinensis.</title>
        <authorList>
            <person name="Kozyavkin S.A."/>
            <person name="Slesarev A.I."/>
            <person name="Golyshin P.N."/>
            <person name="Korzhenkov A."/>
            <person name="Golyshina O.N."/>
            <person name="Toshchakov S.V."/>
        </authorList>
    </citation>
    <scope>NUCLEOTIDE SEQUENCE [LARGE SCALE GENOMIC DNA]</scope>
    <source>
        <strain evidence="4 5">ME102</strain>
    </source>
</reference>
<organism evidence="4 5">
    <name type="scientific">Oleiphilus messinensis</name>
    <dbReference type="NCBI Taxonomy" id="141451"/>
    <lineage>
        <taxon>Bacteria</taxon>
        <taxon>Pseudomonadati</taxon>
        <taxon>Pseudomonadota</taxon>
        <taxon>Gammaproteobacteria</taxon>
        <taxon>Oceanospirillales</taxon>
        <taxon>Oleiphilaceae</taxon>
        <taxon>Oleiphilus</taxon>
    </lineage>
</organism>
<dbReference type="Pfam" id="PF13719">
    <property type="entry name" value="Zn_ribbon_5"/>
    <property type="match status" value="1"/>
</dbReference>
<sequence length="513" mass="56321">MSEHYLTQCPNCGATFKLQEKHLNAAGGKVRCGSCMKVFNARDHLLTTTSSPTPQTAATEQPLSSIERAGSVIASQAQHQDEPIQPISSQGNEANPSPLSFASTDTATRSGSSSKNIDNDEIGWKFDESVSSTEKSSPTESELEKALEDDTEFMFQDDPDADAEEESYTGSNATSSDDEFSTSFLEIDNEKSHQFSDALDDAEEQESGPTSDEQWAEKMLEELESSPARQNVTTKKEPEDTFAASPEPSSTHTYDQSVSTQRPQYAEPSATPSVTPTNPAPESAYTRTAEFSVEHHHGSQPSPHNRENDLQDYSRRHDAESPFNNLKIDPIQAASHSRNKVVRAIVWLCIIAALTIGLITQLAWMHFDKLVQYPKLRPIYALACKYANCQLPELVDLSQIKSQNLIVRSHPTVKKALIIDAVIVNQATFEQPFPKIGLHFSDINNNIVAERIFFPKEYLTGDAEGMTIMPSGVPVHLAIEVQDPGRKAVNYSISFHANAGPGEPNSPAQNPSP</sequence>
<feature type="region of interest" description="Disordered" evidence="1">
    <location>
        <begin position="291"/>
        <end position="310"/>
    </location>
</feature>
<evidence type="ECO:0000256" key="1">
    <source>
        <dbReference type="SAM" id="MobiDB-lite"/>
    </source>
</evidence>
<feature type="compositionally biased region" description="Polar residues" evidence="1">
    <location>
        <begin position="86"/>
        <end position="116"/>
    </location>
</feature>
<feature type="transmembrane region" description="Helical" evidence="2">
    <location>
        <begin position="344"/>
        <end position="367"/>
    </location>
</feature>
<dbReference type="NCBIfam" id="TIGR02098">
    <property type="entry name" value="MJ0042_CXXC"/>
    <property type="match status" value="1"/>
</dbReference>
<keyword evidence="2" id="KW-0472">Membrane</keyword>
<keyword evidence="2" id="KW-0812">Transmembrane</keyword>
<dbReference type="KEGG" id="ome:OLMES_0976"/>
<feature type="region of interest" description="Disordered" evidence="1">
    <location>
        <begin position="73"/>
        <end position="284"/>
    </location>
</feature>
<dbReference type="RefSeq" id="WP_087460206.1">
    <property type="nucleotide sequence ID" value="NZ_CP021425.1"/>
</dbReference>
<protein>
    <submittedName>
        <fullName evidence="4">Zinc-ribbon protein</fullName>
    </submittedName>
</protein>
<dbReference type="OrthoDB" id="5294582at2"/>
<dbReference type="Proteomes" id="UP000196027">
    <property type="component" value="Chromosome"/>
</dbReference>
<keyword evidence="5" id="KW-1185">Reference proteome</keyword>
<evidence type="ECO:0000256" key="2">
    <source>
        <dbReference type="SAM" id="Phobius"/>
    </source>
</evidence>
<dbReference type="Pfam" id="PF11906">
    <property type="entry name" value="DUF3426"/>
    <property type="match status" value="1"/>
</dbReference>
<dbReference type="EMBL" id="CP021425">
    <property type="protein sequence ID" value="ARU55063.1"/>
    <property type="molecule type" value="Genomic_DNA"/>
</dbReference>
<name>A0A1Y0I6N6_9GAMM</name>
<accession>A0A1Y0I6N6</accession>
<feature type="compositionally biased region" description="Acidic residues" evidence="1">
    <location>
        <begin position="149"/>
        <end position="167"/>
    </location>
</feature>
<proteinExistence type="predicted"/>
<keyword evidence="2" id="KW-1133">Transmembrane helix</keyword>
<feature type="domain" description="Zinc finger/thioredoxin putative" evidence="3">
    <location>
        <begin position="7"/>
        <end position="41"/>
    </location>
</feature>
<dbReference type="InterPro" id="IPR011723">
    <property type="entry name" value="Znf/thioredoxin_put"/>
</dbReference>
<feature type="compositionally biased region" description="Polar residues" evidence="1">
    <location>
        <begin position="247"/>
        <end position="263"/>
    </location>
</feature>
<evidence type="ECO:0000313" key="5">
    <source>
        <dbReference type="Proteomes" id="UP000196027"/>
    </source>
</evidence>
<gene>
    <name evidence="4" type="ORF">OLMES_0976</name>
</gene>
<evidence type="ECO:0000259" key="3">
    <source>
        <dbReference type="Pfam" id="PF13719"/>
    </source>
</evidence>
<feature type="compositionally biased region" description="Low complexity" evidence="1">
    <location>
        <begin position="129"/>
        <end position="140"/>
    </location>
</feature>